<dbReference type="AlphaFoldDB" id="A0A8A7KGR3"/>
<protein>
    <submittedName>
        <fullName evidence="5">ROK family protein</fullName>
    </submittedName>
</protein>
<dbReference type="Gene3D" id="3.30.420.40">
    <property type="match status" value="2"/>
</dbReference>
<accession>A0A8A7KGR3</accession>
<dbReference type="Pfam" id="PF00480">
    <property type="entry name" value="ROK"/>
    <property type="match status" value="1"/>
</dbReference>
<comment type="similarity">
    <text evidence="2">Belongs to the ROK (NagC/XylR) family.</text>
</comment>
<dbReference type="InterPro" id="IPR043129">
    <property type="entry name" value="ATPase_NBD"/>
</dbReference>
<comment type="function">
    <text evidence="1">Transcriptional repressor of xylose-utilizing enzymes.</text>
</comment>
<proteinExistence type="inferred from homology"/>
<dbReference type="EMBL" id="CP046640">
    <property type="protein sequence ID" value="QTL97344.1"/>
    <property type="molecule type" value="Genomic_DNA"/>
</dbReference>
<dbReference type="GO" id="GO:0003700">
    <property type="term" value="F:DNA-binding transcription factor activity"/>
    <property type="evidence" value="ECO:0007669"/>
    <property type="project" value="InterPro"/>
</dbReference>
<evidence type="ECO:0000256" key="1">
    <source>
        <dbReference type="ARBA" id="ARBA00002486"/>
    </source>
</evidence>
<evidence type="ECO:0000256" key="3">
    <source>
        <dbReference type="ARBA" id="ARBA00022629"/>
    </source>
</evidence>
<keyword evidence="3" id="KW-0859">Xylose metabolism</keyword>
<keyword evidence="3" id="KW-0119">Carbohydrate metabolism</keyword>
<feature type="domain" description="HTH marR-type" evidence="4">
    <location>
        <begin position="12"/>
        <end position="59"/>
    </location>
</feature>
<dbReference type="SUPFAM" id="SSF46785">
    <property type="entry name" value="Winged helix' DNA-binding domain"/>
    <property type="match status" value="1"/>
</dbReference>
<organism evidence="5 6">
    <name type="scientific">Iocasia fonsfrigidae</name>
    <dbReference type="NCBI Taxonomy" id="2682810"/>
    <lineage>
        <taxon>Bacteria</taxon>
        <taxon>Bacillati</taxon>
        <taxon>Bacillota</taxon>
        <taxon>Clostridia</taxon>
        <taxon>Halanaerobiales</taxon>
        <taxon>Halanaerobiaceae</taxon>
        <taxon>Iocasia</taxon>
    </lineage>
</organism>
<sequence>MKRGSFELMKKMNQQVILKLIYNEKAISRAEIAEITGLSPATVTNITKGILGLGLIKETIHGESRGGRKPVLLEINPSGAYFIGLEWGIAELRGVLMDLNKKVVAYSEKRINSYQLDNFIELSASIIGEFYEHSIEKEKICGLGVGVHGIVDPMRGYSLFAPHFKWRNIPLKARLEEEFDLPVLLDNDVRAMALAEKWNGRDNFLFINTGSGIGAAIVMDGKLHYGRDYSAGEFGHMTLDKKGPLCSCGKRGCVEAFVSTDRLVYNYNEELNEELSHHTLQTEWSKLLNDARSGIEKAVFLLEGAVEYLGLGLANLVNLLNPEEILLAGDFIEGADLLLPLLKKKIKNNTLNIPGSKLQIEVSTFGEWVGAIGGATMVLEQLFNFQEGV</sequence>
<keyword evidence="6" id="KW-1185">Reference proteome</keyword>
<evidence type="ECO:0000313" key="6">
    <source>
        <dbReference type="Proteomes" id="UP000665020"/>
    </source>
</evidence>
<dbReference type="Pfam" id="PF01047">
    <property type="entry name" value="MarR"/>
    <property type="match status" value="1"/>
</dbReference>
<dbReference type="InterPro" id="IPR000600">
    <property type="entry name" value="ROK"/>
</dbReference>
<dbReference type="GO" id="GO:0042732">
    <property type="term" value="P:D-xylose metabolic process"/>
    <property type="evidence" value="ECO:0007669"/>
    <property type="project" value="UniProtKB-KW"/>
</dbReference>
<reference evidence="5" key="1">
    <citation type="submission" date="2019-12" db="EMBL/GenBank/DDBJ databases">
        <authorList>
            <person name="zhang j."/>
            <person name="sun C.M."/>
        </authorList>
    </citation>
    <scope>NUCLEOTIDE SEQUENCE</scope>
    <source>
        <strain evidence="5">NS-1</strain>
    </source>
</reference>
<dbReference type="KEGG" id="ifn:GM661_04760"/>
<dbReference type="SUPFAM" id="SSF53067">
    <property type="entry name" value="Actin-like ATPase domain"/>
    <property type="match status" value="1"/>
</dbReference>
<evidence type="ECO:0000259" key="4">
    <source>
        <dbReference type="Pfam" id="PF01047"/>
    </source>
</evidence>
<evidence type="ECO:0000256" key="2">
    <source>
        <dbReference type="ARBA" id="ARBA00006479"/>
    </source>
</evidence>
<dbReference type="InterPro" id="IPR036390">
    <property type="entry name" value="WH_DNA-bd_sf"/>
</dbReference>
<dbReference type="Gene3D" id="1.10.10.10">
    <property type="entry name" value="Winged helix-like DNA-binding domain superfamily/Winged helix DNA-binding domain"/>
    <property type="match status" value="1"/>
</dbReference>
<dbReference type="InterPro" id="IPR036388">
    <property type="entry name" value="WH-like_DNA-bd_sf"/>
</dbReference>
<dbReference type="RefSeq" id="WP_230868975.1">
    <property type="nucleotide sequence ID" value="NZ_CP046640.1"/>
</dbReference>
<evidence type="ECO:0000313" key="5">
    <source>
        <dbReference type="EMBL" id="QTL97344.1"/>
    </source>
</evidence>
<name>A0A8A7KGR3_9FIRM</name>
<gene>
    <name evidence="5" type="ORF">GM661_04760</name>
</gene>
<dbReference type="PANTHER" id="PTHR18964:SF149">
    <property type="entry name" value="BIFUNCTIONAL UDP-N-ACETYLGLUCOSAMINE 2-EPIMERASE_N-ACETYLMANNOSAMINE KINASE"/>
    <property type="match status" value="1"/>
</dbReference>
<dbReference type="Proteomes" id="UP000665020">
    <property type="component" value="Chromosome"/>
</dbReference>
<dbReference type="InterPro" id="IPR000835">
    <property type="entry name" value="HTH_MarR-typ"/>
</dbReference>
<dbReference type="PANTHER" id="PTHR18964">
    <property type="entry name" value="ROK (REPRESSOR, ORF, KINASE) FAMILY"/>
    <property type="match status" value="1"/>
</dbReference>